<dbReference type="Gene3D" id="3.40.50.1110">
    <property type="entry name" value="SGNH hydrolase"/>
    <property type="match status" value="1"/>
</dbReference>
<feature type="signal peptide" evidence="1">
    <location>
        <begin position="1"/>
        <end position="22"/>
    </location>
</feature>
<keyword evidence="3" id="KW-1185">Reference proteome</keyword>
<dbReference type="AlphaFoldDB" id="A0AA37V1V4"/>
<evidence type="ECO:0000313" key="3">
    <source>
        <dbReference type="Proteomes" id="UP001161325"/>
    </source>
</evidence>
<dbReference type="GO" id="GO:0016788">
    <property type="term" value="F:hydrolase activity, acting on ester bonds"/>
    <property type="evidence" value="ECO:0007669"/>
    <property type="project" value="UniProtKB-ARBA"/>
</dbReference>
<organism evidence="2 3">
    <name type="scientific">Roseisolibacter agri</name>
    <dbReference type="NCBI Taxonomy" id="2014610"/>
    <lineage>
        <taxon>Bacteria</taxon>
        <taxon>Pseudomonadati</taxon>
        <taxon>Gemmatimonadota</taxon>
        <taxon>Gemmatimonadia</taxon>
        <taxon>Gemmatimonadales</taxon>
        <taxon>Gemmatimonadaceae</taxon>
        <taxon>Roseisolibacter</taxon>
    </lineage>
</organism>
<reference evidence="2" key="1">
    <citation type="submission" date="2022-08" db="EMBL/GenBank/DDBJ databases">
        <title>Draft genome sequencing of Roseisolibacter agri AW1220.</title>
        <authorList>
            <person name="Tobiishi Y."/>
            <person name="Tonouchi A."/>
        </authorList>
    </citation>
    <scope>NUCLEOTIDE SEQUENCE</scope>
    <source>
        <strain evidence="2">AW1220</strain>
    </source>
</reference>
<dbReference type="SUPFAM" id="SSF52266">
    <property type="entry name" value="SGNH hydrolase"/>
    <property type="match status" value="1"/>
</dbReference>
<evidence type="ECO:0008006" key="4">
    <source>
        <dbReference type="Google" id="ProtNLM"/>
    </source>
</evidence>
<protein>
    <recommendedName>
        <fullName evidence="4">SGNH hydrolase-type esterase domain-containing protein</fullName>
    </recommendedName>
</protein>
<dbReference type="RefSeq" id="WP_284351311.1">
    <property type="nucleotide sequence ID" value="NZ_BRXS01000005.1"/>
</dbReference>
<evidence type="ECO:0000313" key="2">
    <source>
        <dbReference type="EMBL" id="GLC26860.1"/>
    </source>
</evidence>
<feature type="chain" id="PRO_5041353423" description="SGNH hydrolase-type esterase domain-containing protein" evidence="1">
    <location>
        <begin position="23"/>
        <end position="411"/>
    </location>
</feature>
<keyword evidence="1" id="KW-0732">Signal</keyword>
<name>A0AA37V1V4_9BACT</name>
<dbReference type="PROSITE" id="PS51257">
    <property type="entry name" value="PROKAR_LIPOPROTEIN"/>
    <property type="match status" value="1"/>
</dbReference>
<dbReference type="InterPro" id="IPR036514">
    <property type="entry name" value="SGNH_hydro_sf"/>
</dbReference>
<dbReference type="EMBL" id="BRXS01000005">
    <property type="protein sequence ID" value="GLC26860.1"/>
    <property type="molecule type" value="Genomic_DNA"/>
</dbReference>
<evidence type="ECO:0000256" key="1">
    <source>
        <dbReference type="SAM" id="SignalP"/>
    </source>
</evidence>
<gene>
    <name evidence="2" type="ORF">rosag_33730</name>
</gene>
<sequence>MRRLPSALATALLVAACTDPVAPTLAPPDQARHANIAVAAAPTAGDVFARYVALGTSNSMGVQSAGISAATQRASWPAQLAARVAGATFTLPLVQDPGCSPPLLAPLATNLALLGAFTAFGAGDDLVSVVMTTCAPLRAGIVLPTGNVAISGADVHDARFTTVESATARSPRVGTLYSRVLLPGQTQVTAMQAQQPTFVSVELAANDVLPASTGRIAAMTPFADWQADYDAVLAAVRGTGARAVLVGLPDNAANFPSIRRARELFNEWPTLLALGISVSTSCYFSPNYVFVPGYVLGLLARTPATATCADVPGAADYVLTPTDMQAINARMAQINAHMQTRAAESGYAYFALSTVYDLPKPAFRVYDLLFSSAPFGPNISLDGVHPSARGQGLLAAAAAQAINARYGLAIP</sequence>
<comment type="caution">
    <text evidence="2">The sequence shown here is derived from an EMBL/GenBank/DDBJ whole genome shotgun (WGS) entry which is preliminary data.</text>
</comment>
<dbReference type="Proteomes" id="UP001161325">
    <property type="component" value="Unassembled WGS sequence"/>
</dbReference>
<accession>A0AA37V1V4</accession>
<proteinExistence type="predicted"/>